<dbReference type="Pfam" id="PF07743">
    <property type="entry name" value="HSCB_C"/>
    <property type="match status" value="1"/>
</dbReference>
<dbReference type="SUPFAM" id="SSF46565">
    <property type="entry name" value="Chaperone J-domain"/>
    <property type="match status" value="1"/>
</dbReference>
<dbReference type="SUPFAM" id="SSF49764">
    <property type="entry name" value="HSP20-like chaperones"/>
    <property type="match status" value="1"/>
</dbReference>
<dbReference type="EMBL" id="JAHBMH010000073">
    <property type="protein sequence ID" value="KAK1933051.1"/>
    <property type="molecule type" value="Genomic_DNA"/>
</dbReference>
<evidence type="ECO:0000259" key="5">
    <source>
        <dbReference type="PROSITE" id="PS51203"/>
    </source>
</evidence>
<proteinExistence type="inferred from homology"/>
<gene>
    <name evidence="6" type="ORF">X943_001979</name>
</gene>
<feature type="chain" id="PRO_5042212440" description="CS domain-containing protein" evidence="4">
    <location>
        <begin position="20"/>
        <end position="1124"/>
    </location>
</feature>
<dbReference type="Gene3D" id="1.20.1280.20">
    <property type="entry name" value="HscB, C-terminal domain"/>
    <property type="match status" value="1"/>
</dbReference>
<dbReference type="CDD" id="cd06467">
    <property type="entry name" value="p23_NUDC_like"/>
    <property type="match status" value="1"/>
</dbReference>
<keyword evidence="7" id="KW-1185">Reference proteome</keyword>
<dbReference type="GO" id="GO:0001671">
    <property type="term" value="F:ATPase activator activity"/>
    <property type="evidence" value="ECO:0007669"/>
    <property type="project" value="InterPro"/>
</dbReference>
<dbReference type="Proteomes" id="UP001195914">
    <property type="component" value="Unassembled WGS sequence"/>
</dbReference>
<dbReference type="Gene3D" id="2.60.40.790">
    <property type="match status" value="1"/>
</dbReference>
<evidence type="ECO:0000256" key="2">
    <source>
        <dbReference type="ARBA" id="ARBA00023186"/>
    </source>
</evidence>
<evidence type="ECO:0000313" key="7">
    <source>
        <dbReference type="Proteomes" id="UP001195914"/>
    </source>
</evidence>
<reference evidence="6" key="2">
    <citation type="submission" date="2021-05" db="EMBL/GenBank/DDBJ databases">
        <authorList>
            <person name="Pain A."/>
        </authorList>
    </citation>
    <scope>NUCLEOTIDE SEQUENCE</scope>
    <source>
        <strain evidence="6">1802A</strain>
    </source>
</reference>
<dbReference type="GO" id="GO:0051087">
    <property type="term" value="F:protein-folding chaperone binding"/>
    <property type="evidence" value="ECO:0007669"/>
    <property type="project" value="InterPro"/>
</dbReference>
<dbReference type="InterPro" id="IPR036386">
    <property type="entry name" value="HscB_C_sf"/>
</dbReference>
<dbReference type="InterPro" id="IPR007052">
    <property type="entry name" value="CS_dom"/>
</dbReference>
<dbReference type="InterPro" id="IPR009073">
    <property type="entry name" value="HscB_oligo_C"/>
</dbReference>
<comment type="caution">
    <text evidence="6">The sequence shown here is derived from an EMBL/GenBank/DDBJ whole genome shotgun (WGS) entry which is preliminary data.</text>
</comment>
<dbReference type="AlphaFoldDB" id="A0AAD9LE86"/>
<protein>
    <recommendedName>
        <fullName evidence="5">CS domain-containing protein</fullName>
    </recommendedName>
</protein>
<evidence type="ECO:0000256" key="3">
    <source>
        <dbReference type="SAM" id="MobiDB-lite"/>
    </source>
</evidence>
<keyword evidence="2" id="KW-0143">Chaperone</keyword>
<accession>A0AAD9LE86</accession>
<dbReference type="GO" id="GO:0005739">
    <property type="term" value="C:mitochondrion"/>
    <property type="evidence" value="ECO:0007669"/>
    <property type="project" value="TreeGrafter"/>
</dbReference>
<dbReference type="PANTHER" id="PTHR14021:SF15">
    <property type="entry name" value="IRON-SULFUR CLUSTER CO-CHAPERONE PROTEIN HSCB"/>
    <property type="match status" value="1"/>
</dbReference>
<reference evidence="6" key="1">
    <citation type="journal article" date="2014" name="Nucleic Acids Res.">
        <title>The evolutionary dynamics of variant antigen genes in Babesia reveal a history of genomic innovation underlying host-parasite interaction.</title>
        <authorList>
            <person name="Jackson A.P."/>
            <person name="Otto T.D."/>
            <person name="Darby A."/>
            <person name="Ramaprasad A."/>
            <person name="Xia D."/>
            <person name="Echaide I.E."/>
            <person name="Farber M."/>
            <person name="Gahlot S."/>
            <person name="Gamble J."/>
            <person name="Gupta D."/>
            <person name="Gupta Y."/>
            <person name="Jackson L."/>
            <person name="Malandrin L."/>
            <person name="Malas T.B."/>
            <person name="Moussa E."/>
            <person name="Nair M."/>
            <person name="Reid A.J."/>
            <person name="Sanders M."/>
            <person name="Sharma J."/>
            <person name="Tracey A."/>
            <person name="Quail M.A."/>
            <person name="Weir W."/>
            <person name="Wastling J.M."/>
            <person name="Hall N."/>
            <person name="Willadsen P."/>
            <person name="Lingelbach K."/>
            <person name="Shiels B."/>
            <person name="Tait A."/>
            <person name="Berriman M."/>
            <person name="Allred D.R."/>
            <person name="Pain A."/>
        </authorList>
    </citation>
    <scope>NUCLEOTIDE SEQUENCE</scope>
    <source>
        <strain evidence="6">1802A</strain>
    </source>
</reference>
<sequence length="1124" mass="128786">MNAVAFAVILAASWAQSSAVALCGKKGIACNGRGRGSSLISTQPFQAFLAIPTTGWKSKGMTLNAGWGRTEHYTWNEDNKYVYVTAVLEPTVLGDDLDIKIESDALHAISKKKPLIPLVSGKTKGKVDVDGSFWTLEENRGLRELQITLKKAEKDSGHWYGVVKNEVVQQQTYDTVTRQDSVTKAQSLEPKGVFWRKLFPTVDAEQLSEMLKRWMARESTELIPFGKPKLPITIAFLPADEGGKLVYESNCADVDEYMDVIVNPVVTDDTKYSGGGSEIIFVNSPTTRVISGELGMEQADKVKTAINTLIQSFERDVHRLDGLMKHKQEESDKFDYMGSSAFLDAENLESYVNYHEELKKMSPAGRRESDPKKVFKDEETGVTIDWNPTDDGPDVSEEENENKKKMLINQLTEAVKHTKKTQPEETVKSLITNVRQKLALNDVEYDQMMLNAKDRINKECDLLTQKQKLFSQLKSVAAVEESYPSEEEIADMGSQPPEKDTFDIAMEFPERSMLAKKYKTISSVQKEQLRRRWKSNEKRLKLLITELLQSAPEKCPTLCNDYRDLLISEDYPTLMRSYLCFNKVESKHEKERLGFLNEFVLSLYKDQQIYLLHDENIQLQKIQQIIDWARNDYEDINDLIMKNKHQYDKNFMCYLNLAISKEVEQIREEEGMESLESGVTNPQLHPWLCILTIIHRAINSIIRADMAEDLFLIGSIVSFDNPKVRSYMLEFILATMPRSDWKAFKDLILSASNSLINRPLEERTDLAGTEPHFVEAVMQMRDEVEKMIPDWIIDEMLSEDDKRFMVENNVSSAHSMAIYVVYSAKKYPCSNLILNRDKAVSLPHSHPKSGKYQSKRIVNSHIYRHKINMVQINTLIAHFSLYRNVYQIHNVVRALATRSLSQCRKCNAPLSHGDILCFFCKAGCSYKQFSVPQTCLWPVESRQLAQIDPFDMFKVSKVYNVDKVKLNKQYRSYQFILHPDRHATKSEQELELITSNSSVVNGHYRTLLDDKSRAKLLYCIKYGEEVLASRLDVDFAQNFKTEVDKSDPAMLANIMDVHESVHTLENSKDAANMQKEFKRVIANSVEELGSAFERNDTKGVMMHFKTLSFYRQLLEKVQEFSGKN</sequence>
<evidence type="ECO:0000256" key="4">
    <source>
        <dbReference type="SAM" id="SignalP"/>
    </source>
</evidence>
<dbReference type="InterPro" id="IPR004640">
    <property type="entry name" value="HscB"/>
</dbReference>
<feature type="domain" description="CS" evidence="5">
    <location>
        <begin position="68"/>
        <end position="163"/>
    </location>
</feature>
<organism evidence="6 7">
    <name type="scientific">Babesia divergens</name>
    <dbReference type="NCBI Taxonomy" id="32595"/>
    <lineage>
        <taxon>Eukaryota</taxon>
        <taxon>Sar</taxon>
        <taxon>Alveolata</taxon>
        <taxon>Apicomplexa</taxon>
        <taxon>Aconoidasida</taxon>
        <taxon>Piroplasmida</taxon>
        <taxon>Babesiidae</taxon>
        <taxon>Babesia</taxon>
    </lineage>
</organism>
<dbReference type="Gene3D" id="1.10.287.110">
    <property type="entry name" value="DnaJ domain"/>
    <property type="match status" value="1"/>
</dbReference>
<feature type="signal peptide" evidence="4">
    <location>
        <begin position="1"/>
        <end position="19"/>
    </location>
</feature>
<dbReference type="Pfam" id="PF04969">
    <property type="entry name" value="CS"/>
    <property type="match status" value="1"/>
</dbReference>
<dbReference type="InterPro" id="IPR008978">
    <property type="entry name" value="HSP20-like_chaperone"/>
</dbReference>
<evidence type="ECO:0000256" key="1">
    <source>
        <dbReference type="ARBA" id="ARBA00010476"/>
    </source>
</evidence>
<keyword evidence="4" id="KW-0732">Signal</keyword>
<dbReference type="NCBIfam" id="TIGR00714">
    <property type="entry name" value="hscB"/>
    <property type="match status" value="1"/>
</dbReference>
<dbReference type="SUPFAM" id="SSF47144">
    <property type="entry name" value="HSC20 (HSCB), C-terminal oligomerisation domain"/>
    <property type="match status" value="1"/>
</dbReference>
<evidence type="ECO:0000313" key="6">
    <source>
        <dbReference type="EMBL" id="KAK1933051.1"/>
    </source>
</evidence>
<feature type="region of interest" description="Disordered" evidence="3">
    <location>
        <begin position="359"/>
        <end position="378"/>
    </location>
</feature>
<dbReference type="GO" id="GO:0051259">
    <property type="term" value="P:protein complex oligomerization"/>
    <property type="evidence" value="ECO:0007669"/>
    <property type="project" value="InterPro"/>
</dbReference>
<dbReference type="PROSITE" id="PS51203">
    <property type="entry name" value="CS"/>
    <property type="match status" value="1"/>
</dbReference>
<dbReference type="PANTHER" id="PTHR14021">
    <property type="entry name" value="IRON-SULFUR CLUSTER CO-CHAPERONE PROTEIN HSCB"/>
    <property type="match status" value="1"/>
</dbReference>
<dbReference type="GO" id="GO:0044571">
    <property type="term" value="P:[2Fe-2S] cluster assembly"/>
    <property type="evidence" value="ECO:0007669"/>
    <property type="project" value="InterPro"/>
</dbReference>
<comment type="similarity">
    <text evidence="1">Belongs to the HscB family.</text>
</comment>
<dbReference type="InterPro" id="IPR036869">
    <property type="entry name" value="J_dom_sf"/>
</dbReference>
<name>A0AAD9LE86_BABDI</name>